<accession>A0AAQ3RTV9</accession>
<protein>
    <recommendedName>
        <fullName evidence="4">Transmembrane protein</fullName>
    </recommendedName>
</protein>
<feature type="transmembrane region" description="Helical" evidence="1">
    <location>
        <begin position="83"/>
        <end position="112"/>
    </location>
</feature>
<keyword evidence="3" id="KW-1185">Reference proteome</keyword>
<keyword evidence="1" id="KW-0812">Transmembrane</keyword>
<dbReference type="EMBL" id="CP144695">
    <property type="protein sequence ID" value="WVZ04998.1"/>
    <property type="molecule type" value="Genomic_DNA"/>
</dbReference>
<name>A0AAQ3RTV9_VIGMU</name>
<reference evidence="2 3" key="1">
    <citation type="journal article" date="2023" name="Life. Sci Alliance">
        <title>Evolutionary insights into 3D genome organization and epigenetic landscape of Vigna mungo.</title>
        <authorList>
            <person name="Junaid A."/>
            <person name="Singh B."/>
            <person name="Bhatia S."/>
        </authorList>
    </citation>
    <scope>NUCLEOTIDE SEQUENCE [LARGE SCALE GENOMIC DNA]</scope>
    <source>
        <strain evidence="2">Urdbean</strain>
    </source>
</reference>
<keyword evidence="1" id="KW-1133">Transmembrane helix</keyword>
<evidence type="ECO:0000256" key="1">
    <source>
        <dbReference type="SAM" id="Phobius"/>
    </source>
</evidence>
<evidence type="ECO:0000313" key="3">
    <source>
        <dbReference type="Proteomes" id="UP001374535"/>
    </source>
</evidence>
<sequence>MLSIIWGVKTSSSGASKEEEGCGWCCTELLGSFGRGMKWSSTLVTLSEEESSEESSAWKRVGLGGDWASWPVSSCTRARNSEALVLIFMGLDMYTTLTGCGVFFFLGLVFFVGARCCTLVVRMAVSMEGCRTEFVREDNGERTWDRRNKRRDVFSGKMRESERK</sequence>
<proteinExistence type="predicted"/>
<organism evidence="2 3">
    <name type="scientific">Vigna mungo</name>
    <name type="common">Black gram</name>
    <name type="synonym">Phaseolus mungo</name>
    <dbReference type="NCBI Taxonomy" id="3915"/>
    <lineage>
        <taxon>Eukaryota</taxon>
        <taxon>Viridiplantae</taxon>
        <taxon>Streptophyta</taxon>
        <taxon>Embryophyta</taxon>
        <taxon>Tracheophyta</taxon>
        <taxon>Spermatophyta</taxon>
        <taxon>Magnoliopsida</taxon>
        <taxon>eudicotyledons</taxon>
        <taxon>Gunneridae</taxon>
        <taxon>Pentapetalae</taxon>
        <taxon>rosids</taxon>
        <taxon>fabids</taxon>
        <taxon>Fabales</taxon>
        <taxon>Fabaceae</taxon>
        <taxon>Papilionoideae</taxon>
        <taxon>50 kb inversion clade</taxon>
        <taxon>NPAAA clade</taxon>
        <taxon>indigoferoid/millettioid clade</taxon>
        <taxon>Phaseoleae</taxon>
        <taxon>Vigna</taxon>
    </lineage>
</organism>
<keyword evidence="1" id="KW-0472">Membrane</keyword>
<gene>
    <name evidence="2" type="ORF">V8G54_018344</name>
</gene>
<dbReference type="Proteomes" id="UP001374535">
    <property type="component" value="Chromosome 6"/>
</dbReference>
<dbReference type="AlphaFoldDB" id="A0AAQ3RTV9"/>
<evidence type="ECO:0008006" key="4">
    <source>
        <dbReference type="Google" id="ProtNLM"/>
    </source>
</evidence>
<evidence type="ECO:0000313" key="2">
    <source>
        <dbReference type="EMBL" id="WVZ04998.1"/>
    </source>
</evidence>